<dbReference type="EMBL" id="CAJVPL010000553">
    <property type="protein sequence ID" value="CAG8509099.1"/>
    <property type="molecule type" value="Genomic_DNA"/>
</dbReference>
<sequence>MNSTKVICALHKHVPLIKFIGPRSKLSHGATAVTLHPAAPKGATLPDTSKVSNPLTIQQQDTSKVENPLTGQQKSPNVKSAVIDYSLLPEKYKRKGPTPDEIAAIEVIYF</sequence>
<name>A0A9N8ZWN9_9GLOM</name>
<organism evidence="5 6">
    <name type="scientific">Ambispora gerdemannii</name>
    <dbReference type="NCBI Taxonomy" id="144530"/>
    <lineage>
        <taxon>Eukaryota</taxon>
        <taxon>Fungi</taxon>
        <taxon>Fungi incertae sedis</taxon>
        <taxon>Mucoromycota</taxon>
        <taxon>Glomeromycotina</taxon>
        <taxon>Glomeromycetes</taxon>
        <taxon>Archaeosporales</taxon>
        <taxon>Ambisporaceae</taxon>
        <taxon>Ambispora</taxon>
    </lineage>
</organism>
<evidence type="ECO:0000313" key="5">
    <source>
        <dbReference type="EMBL" id="CAG8509099.1"/>
    </source>
</evidence>
<feature type="region of interest" description="Disordered" evidence="4">
    <location>
        <begin position="37"/>
        <end position="75"/>
    </location>
</feature>
<dbReference type="Pfam" id="PF10937">
    <property type="entry name" value="Kgd4-YMR31"/>
    <property type="match status" value="1"/>
</dbReference>
<evidence type="ECO:0000256" key="3">
    <source>
        <dbReference type="ARBA" id="ARBA00043970"/>
    </source>
</evidence>
<comment type="similarity">
    <text evidence="3">Belongs to the alpha-ketoglutarate dehydrogenase component 4 family.</text>
</comment>
<dbReference type="Proteomes" id="UP000789831">
    <property type="component" value="Unassembled WGS sequence"/>
</dbReference>
<evidence type="ECO:0000256" key="4">
    <source>
        <dbReference type="SAM" id="MobiDB-lite"/>
    </source>
</evidence>
<protein>
    <submittedName>
        <fullName evidence="5">1406_t:CDS:1</fullName>
    </submittedName>
</protein>
<comment type="subcellular location">
    <subcellularLocation>
        <location evidence="1">Mitochondrion</location>
    </subcellularLocation>
</comment>
<dbReference type="GO" id="GO:0006103">
    <property type="term" value="P:2-oxoglutarate metabolic process"/>
    <property type="evidence" value="ECO:0007669"/>
    <property type="project" value="InterPro"/>
</dbReference>
<dbReference type="InterPro" id="IPR020373">
    <property type="entry name" value="Kgd4/YMR-31"/>
</dbReference>
<accession>A0A9N8ZWN9</accession>
<evidence type="ECO:0000313" key="6">
    <source>
        <dbReference type="Proteomes" id="UP000789831"/>
    </source>
</evidence>
<keyword evidence="6" id="KW-1185">Reference proteome</keyword>
<dbReference type="OrthoDB" id="2116030at2759"/>
<evidence type="ECO:0000256" key="1">
    <source>
        <dbReference type="ARBA" id="ARBA00004173"/>
    </source>
</evidence>
<comment type="caution">
    <text evidence="5">The sequence shown here is derived from an EMBL/GenBank/DDBJ whole genome shotgun (WGS) entry which is preliminary data.</text>
</comment>
<keyword evidence="2" id="KW-0496">Mitochondrion</keyword>
<dbReference type="AlphaFoldDB" id="A0A9N8ZWN9"/>
<reference evidence="5" key="1">
    <citation type="submission" date="2021-06" db="EMBL/GenBank/DDBJ databases">
        <authorList>
            <person name="Kallberg Y."/>
            <person name="Tangrot J."/>
            <person name="Rosling A."/>
        </authorList>
    </citation>
    <scope>NUCLEOTIDE SEQUENCE</scope>
    <source>
        <strain evidence="5">MT106</strain>
    </source>
</reference>
<evidence type="ECO:0000256" key="2">
    <source>
        <dbReference type="ARBA" id="ARBA00023128"/>
    </source>
</evidence>
<dbReference type="GO" id="GO:0005739">
    <property type="term" value="C:mitochondrion"/>
    <property type="evidence" value="ECO:0007669"/>
    <property type="project" value="UniProtKB-SubCell"/>
</dbReference>
<feature type="compositionally biased region" description="Polar residues" evidence="4">
    <location>
        <begin position="46"/>
        <end position="62"/>
    </location>
</feature>
<gene>
    <name evidence="5" type="ORF">AGERDE_LOCUS4647</name>
</gene>
<proteinExistence type="inferred from homology"/>